<sequence>MDNTGKNAEKNLSTDDAFSNVYIMEISHTIRPYNLDIYDKCGENESNMKTMRARASEWVMTMRRYEEQMFRTIDDIELRVILDAGAPGYRNGRPRQGVFDSPESLVANRSYWVVLIGNFRGPLYPLQRKNSGVRRNGVSISAPKRVRRRRKTLIDDAYITLGGRGEGIPGPAPPKIHLRDYEVDGSEQAVLRREAKIFSEVNEHGILVVVVIDELVEVHRKKVL</sequence>
<accession>A0A9P7JGS4</accession>
<dbReference type="AlphaFoldDB" id="A0A9P7JGS4"/>
<comment type="caution">
    <text evidence="1">The sequence shown here is derived from an EMBL/GenBank/DDBJ whole genome shotgun (WGS) entry which is preliminary data.</text>
</comment>
<dbReference type="Proteomes" id="UP000807769">
    <property type="component" value="Unassembled WGS sequence"/>
</dbReference>
<name>A0A9P7JGS4_9AGAM</name>
<evidence type="ECO:0000313" key="2">
    <source>
        <dbReference type="Proteomes" id="UP000807769"/>
    </source>
</evidence>
<keyword evidence="2" id="KW-1185">Reference proteome</keyword>
<evidence type="ECO:0000313" key="1">
    <source>
        <dbReference type="EMBL" id="KAG1821753.1"/>
    </source>
</evidence>
<gene>
    <name evidence="1" type="ORF">BJ212DRAFT_1297079</name>
</gene>
<reference evidence="1" key="1">
    <citation type="journal article" date="2020" name="New Phytol.">
        <title>Comparative genomics reveals dynamic genome evolution in host specialist ectomycorrhizal fungi.</title>
        <authorList>
            <person name="Lofgren L.A."/>
            <person name="Nguyen N.H."/>
            <person name="Vilgalys R."/>
            <person name="Ruytinx J."/>
            <person name="Liao H.L."/>
            <person name="Branco S."/>
            <person name="Kuo A."/>
            <person name="LaButti K."/>
            <person name="Lipzen A."/>
            <person name="Andreopoulos W."/>
            <person name="Pangilinan J."/>
            <person name="Riley R."/>
            <person name="Hundley H."/>
            <person name="Na H."/>
            <person name="Barry K."/>
            <person name="Grigoriev I.V."/>
            <person name="Stajich J.E."/>
            <person name="Kennedy P.G."/>
        </authorList>
    </citation>
    <scope>NUCLEOTIDE SEQUENCE</scope>
    <source>
        <strain evidence="1">MN1</strain>
    </source>
</reference>
<proteinExistence type="predicted"/>
<dbReference type="RefSeq" id="XP_041196493.1">
    <property type="nucleotide sequence ID" value="XM_041332542.1"/>
</dbReference>
<dbReference type="EMBL" id="JABBWG010000006">
    <property type="protein sequence ID" value="KAG1821753.1"/>
    <property type="molecule type" value="Genomic_DNA"/>
</dbReference>
<protein>
    <submittedName>
        <fullName evidence="1">Uncharacterized protein</fullName>
    </submittedName>
</protein>
<dbReference type="GeneID" id="64626559"/>
<organism evidence="1 2">
    <name type="scientific">Suillus subaureus</name>
    <dbReference type="NCBI Taxonomy" id="48587"/>
    <lineage>
        <taxon>Eukaryota</taxon>
        <taxon>Fungi</taxon>
        <taxon>Dikarya</taxon>
        <taxon>Basidiomycota</taxon>
        <taxon>Agaricomycotina</taxon>
        <taxon>Agaricomycetes</taxon>
        <taxon>Agaricomycetidae</taxon>
        <taxon>Boletales</taxon>
        <taxon>Suillineae</taxon>
        <taxon>Suillaceae</taxon>
        <taxon>Suillus</taxon>
    </lineage>
</organism>